<dbReference type="PANTHER" id="PTHR42953">
    <property type="entry name" value="HIGH-AFFINITY ZINC UPTAKE SYSTEM PROTEIN ZNUA-RELATED"/>
    <property type="match status" value="1"/>
</dbReference>
<sequence length="317" mass="33731">MKFSTPLIVGGAVGTLLLAGCSADPSTDDASGSSDAALTVGTSFYPLQFVAEAIGGDDVEVTSLIAAGVEPHDAEMSPATVRSMQNMDTVLYLSDFSAAVDDAIDTTGVRALDAHHIIDEHGDAEAEHEEETHADDEYASEDEHDHGTLDPHFWLDPTLLAEYAGDVVGEFSELDPENADDYGRRAGELFESLSALDASFSDGLATCERRDIFVSHEAYGYLGLRYDLAQEGMSGLDPEAEPSPARIREIRDLIEGSGATTIYTESKVSAAVAQSLADDIGITTAVLDPLETIADGDDYISVMTRNLDALRTGLDCR</sequence>
<dbReference type="Gene3D" id="3.40.50.1980">
    <property type="entry name" value="Nitrogenase molybdenum iron protein domain"/>
    <property type="match status" value="2"/>
</dbReference>
<accession>A0ABQ6I8Z9</accession>
<reference evidence="6" key="1">
    <citation type="journal article" date="2019" name="Int. J. Syst. Evol. Microbiol.">
        <title>The Global Catalogue of Microorganisms (GCM) 10K type strain sequencing project: providing services to taxonomists for standard genome sequencing and annotation.</title>
        <authorList>
            <consortium name="The Broad Institute Genomics Platform"/>
            <consortium name="The Broad Institute Genome Sequencing Center for Infectious Disease"/>
            <person name="Wu L."/>
            <person name="Ma J."/>
        </authorList>
    </citation>
    <scope>NUCLEOTIDE SEQUENCE [LARGE SCALE GENOMIC DNA]</scope>
    <source>
        <strain evidence="6">NBRC 112299</strain>
    </source>
</reference>
<dbReference type="EMBL" id="BSUN01000001">
    <property type="protein sequence ID" value="GMA34181.1"/>
    <property type="molecule type" value="Genomic_DNA"/>
</dbReference>
<dbReference type="InterPro" id="IPR006127">
    <property type="entry name" value="ZnuA-like"/>
</dbReference>
<evidence type="ECO:0000256" key="4">
    <source>
        <dbReference type="SAM" id="MobiDB-lite"/>
    </source>
</evidence>
<gene>
    <name evidence="5" type="ORF">GCM10025876_03850</name>
</gene>
<dbReference type="RefSeq" id="WP_284327273.1">
    <property type="nucleotide sequence ID" value="NZ_BSUN01000001.1"/>
</dbReference>
<dbReference type="PANTHER" id="PTHR42953:SF3">
    <property type="entry name" value="HIGH-AFFINITY ZINC UPTAKE SYSTEM PROTEIN ZNUA"/>
    <property type="match status" value="1"/>
</dbReference>
<feature type="compositionally biased region" description="Acidic residues" evidence="4">
    <location>
        <begin position="126"/>
        <end position="140"/>
    </location>
</feature>
<dbReference type="InterPro" id="IPR050492">
    <property type="entry name" value="Bact_metal-bind_prot9"/>
</dbReference>
<dbReference type="PROSITE" id="PS51257">
    <property type="entry name" value="PROKAR_LIPOPROTEIN"/>
    <property type="match status" value="1"/>
</dbReference>
<name>A0ABQ6I8Z9_9MICO</name>
<dbReference type="SUPFAM" id="SSF53807">
    <property type="entry name" value="Helical backbone' metal receptor"/>
    <property type="match status" value="1"/>
</dbReference>
<keyword evidence="6" id="KW-1185">Reference proteome</keyword>
<dbReference type="Proteomes" id="UP001157125">
    <property type="component" value="Unassembled WGS sequence"/>
</dbReference>
<dbReference type="Pfam" id="PF01297">
    <property type="entry name" value="ZnuA"/>
    <property type="match status" value="1"/>
</dbReference>
<proteinExistence type="inferred from homology"/>
<evidence type="ECO:0000256" key="2">
    <source>
        <dbReference type="ARBA" id="ARBA00022448"/>
    </source>
</evidence>
<evidence type="ECO:0000313" key="6">
    <source>
        <dbReference type="Proteomes" id="UP001157125"/>
    </source>
</evidence>
<keyword evidence="3" id="KW-0732">Signal</keyword>
<evidence type="ECO:0000313" key="5">
    <source>
        <dbReference type="EMBL" id="GMA34181.1"/>
    </source>
</evidence>
<comment type="similarity">
    <text evidence="1">Belongs to the bacterial solute-binding protein 9 family.</text>
</comment>
<comment type="caution">
    <text evidence="5">The sequence shown here is derived from an EMBL/GenBank/DDBJ whole genome shotgun (WGS) entry which is preliminary data.</text>
</comment>
<evidence type="ECO:0000256" key="3">
    <source>
        <dbReference type="ARBA" id="ARBA00022729"/>
    </source>
</evidence>
<keyword evidence="2" id="KW-0813">Transport</keyword>
<organism evidence="5 6">
    <name type="scientific">Demequina litorisediminis</name>
    <dbReference type="NCBI Taxonomy" id="1849022"/>
    <lineage>
        <taxon>Bacteria</taxon>
        <taxon>Bacillati</taxon>
        <taxon>Actinomycetota</taxon>
        <taxon>Actinomycetes</taxon>
        <taxon>Micrococcales</taxon>
        <taxon>Demequinaceae</taxon>
        <taxon>Demequina</taxon>
    </lineage>
</organism>
<feature type="region of interest" description="Disordered" evidence="4">
    <location>
        <begin position="121"/>
        <end position="151"/>
    </location>
</feature>
<evidence type="ECO:0000256" key="1">
    <source>
        <dbReference type="ARBA" id="ARBA00011028"/>
    </source>
</evidence>
<protein>
    <submittedName>
        <fullName evidence="5">Zinc ABC transporter substrate-binding protein</fullName>
    </submittedName>
</protein>